<name>A0A151M7K2_ALLMI</name>
<protein>
    <submittedName>
        <fullName evidence="1">Uncharacterized protein</fullName>
    </submittedName>
</protein>
<keyword evidence="2" id="KW-1185">Reference proteome</keyword>
<evidence type="ECO:0000313" key="2">
    <source>
        <dbReference type="Proteomes" id="UP000050525"/>
    </source>
</evidence>
<reference evidence="1 2" key="1">
    <citation type="journal article" date="2012" name="Genome Biol.">
        <title>Sequencing three crocodilian genomes to illuminate the evolution of archosaurs and amniotes.</title>
        <authorList>
            <person name="St John J.A."/>
            <person name="Braun E.L."/>
            <person name="Isberg S.R."/>
            <person name="Miles L.G."/>
            <person name="Chong A.Y."/>
            <person name="Gongora J."/>
            <person name="Dalzell P."/>
            <person name="Moran C."/>
            <person name="Bed'hom B."/>
            <person name="Abzhanov A."/>
            <person name="Burgess S.C."/>
            <person name="Cooksey A.M."/>
            <person name="Castoe T.A."/>
            <person name="Crawford N.G."/>
            <person name="Densmore L.D."/>
            <person name="Drew J.C."/>
            <person name="Edwards S.V."/>
            <person name="Faircloth B.C."/>
            <person name="Fujita M.K."/>
            <person name="Greenwold M.J."/>
            <person name="Hoffmann F.G."/>
            <person name="Howard J.M."/>
            <person name="Iguchi T."/>
            <person name="Janes D.E."/>
            <person name="Khan S.Y."/>
            <person name="Kohno S."/>
            <person name="de Koning A.J."/>
            <person name="Lance S.L."/>
            <person name="McCarthy F.M."/>
            <person name="McCormack J.E."/>
            <person name="Merchant M.E."/>
            <person name="Peterson D.G."/>
            <person name="Pollock D.D."/>
            <person name="Pourmand N."/>
            <person name="Raney B.J."/>
            <person name="Roessler K.A."/>
            <person name="Sanford J.R."/>
            <person name="Sawyer R.H."/>
            <person name="Schmidt C.J."/>
            <person name="Triplett E.W."/>
            <person name="Tuberville T.D."/>
            <person name="Venegas-Anaya M."/>
            <person name="Howard J.T."/>
            <person name="Jarvis E.D."/>
            <person name="Guillette L.J.Jr."/>
            <person name="Glenn T.C."/>
            <person name="Green R.E."/>
            <person name="Ray D.A."/>
        </authorList>
    </citation>
    <scope>NUCLEOTIDE SEQUENCE [LARGE SCALE GENOMIC DNA]</scope>
    <source>
        <strain evidence="1">KSC_2009_1</strain>
    </source>
</reference>
<evidence type="ECO:0000313" key="1">
    <source>
        <dbReference type="EMBL" id="KYO20477.1"/>
    </source>
</evidence>
<proteinExistence type="predicted"/>
<dbReference type="Proteomes" id="UP000050525">
    <property type="component" value="Unassembled WGS sequence"/>
</dbReference>
<gene>
    <name evidence="1" type="ORF">Y1Q_0009478</name>
</gene>
<dbReference type="EMBL" id="AKHW03006392">
    <property type="protein sequence ID" value="KYO20477.1"/>
    <property type="molecule type" value="Genomic_DNA"/>
</dbReference>
<dbReference type="AlphaFoldDB" id="A0A151M7K2"/>
<comment type="caution">
    <text evidence="1">The sequence shown here is derived from an EMBL/GenBank/DDBJ whole genome shotgun (WGS) entry which is preliminary data.</text>
</comment>
<sequence>MWRSLLHVGVERALWSGYSNSLQTLLPDPCARVERIQLHLPVEQVCIRAKHVQDHVLKWLMIINEQLAIAKRERQCM</sequence>
<organism evidence="1 2">
    <name type="scientific">Alligator mississippiensis</name>
    <name type="common">American alligator</name>
    <dbReference type="NCBI Taxonomy" id="8496"/>
    <lineage>
        <taxon>Eukaryota</taxon>
        <taxon>Metazoa</taxon>
        <taxon>Chordata</taxon>
        <taxon>Craniata</taxon>
        <taxon>Vertebrata</taxon>
        <taxon>Euteleostomi</taxon>
        <taxon>Archelosauria</taxon>
        <taxon>Archosauria</taxon>
        <taxon>Crocodylia</taxon>
        <taxon>Alligatoridae</taxon>
        <taxon>Alligatorinae</taxon>
        <taxon>Alligator</taxon>
    </lineage>
</organism>
<accession>A0A151M7K2</accession>